<dbReference type="EMBL" id="JACJQY010000003">
    <property type="protein sequence ID" value="MBD2315798.1"/>
    <property type="molecule type" value="Genomic_DNA"/>
</dbReference>
<evidence type="ECO:0000259" key="8">
    <source>
        <dbReference type="PROSITE" id="PS50112"/>
    </source>
</evidence>
<evidence type="ECO:0000313" key="11">
    <source>
        <dbReference type="Proteomes" id="UP000618445"/>
    </source>
</evidence>
<dbReference type="SUPFAM" id="SSF47384">
    <property type="entry name" value="Homodimeric domain of signal transducing histidine kinase"/>
    <property type="match status" value="1"/>
</dbReference>
<dbReference type="SMART" id="SM00091">
    <property type="entry name" value="PAS"/>
    <property type="match status" value="5"/>
</dbReference>
<dbReference type="CDD" id="cd00082">
    <property type="entry name" value="HisKA"/>
    <property type="match status" value="1"/>
</dbReference>
<dbReference type="PANTHER" id="PTHR43304">
    <property type="entry name" value="PHYTOCHROME-LIKE PROTEIN CPH1"/>
    <property type="match status" value="1"/>
</dbReference>
<dbReference type="InterPro" id="IPR013655">
    <property type="entry name" value="PAS_fold_3"/>
</dbReference>
<dbReference type="PANTHER" id="PTHR43304:SF1">
    <property type="entry name" value="PAC DOMAIN-CONTAINING PROTEIN"/>
    <property type="match status" value="1"/>
</dbReference>
<dbReference type="InterPro" id="IPR000014">
    <property type="entry name" value="PAS"/>
</dbReference>
<protein>
    <recommendedName>
        <fullName evidence="2">histidine kinase</fullName>
        <ecNumber evidence="2">2.7.13.3</ecNumber>
    </recommendedName>
</protein>
<feature type="domain" description="Histidine kinase" evidence="7">
    <location>
        <begin position="661"/>
        <end position="872"/>
    </location>
</feature>
<keyword evidence="6" id="KW-0902">Two-component regulatory system</keyword>
<dbReference type="Proteomes" id="UP000618445">
    <property type="component" value="Unassembled WGS sequence"/>
</dbReference>
<evidence type="ECO:0000256" key="2">
    <source>
        <dbReference type="ARBA" id="ARBA00012438"/>
    </source>
</evidence>
<evidence type="ECO:0000256" key="5">
    <source>
        <dbReference type="ARBA" id="ARBA00022777"/>
    </source>
</evidence>
<comment type="catalytic activity">
    <reaction evidence="1">
        <text>ATP + protein L-histidine = ADP + protein N-phospho-L-histidine.</text>
        <dbReference type="EC" id="2.7.13.3"/>
    </reaction>
</comment>
<evidence type="ECO:0000256" key="4">
    <source>
        <dbReference type="ARBA" id="ARBA00022679"/>
    </source>
</evidence>
<organism evidence="10 11">
    <name type="scientific">Phormidium tenue FACHB-1050</name>
    <dbReference type="NCBI Taxonomy" id="2692857"/>
    <lineage>
        <taxon>Bacteria</taxon>
        <taxon>Bacillati</taxon>
        <taxon>Cyanobacteriota</taxon>
        <taxon>Cyanophyceae</taxon>
        <taxon>Oscillatoriophycideae</taxon>
        <taxon>Oscillatoriales</taxon>
        <taxon>Oscillatoriaceae</taxon>
        <taxon>Phormidium</taxon>
    </lineage>
</organism>
<dbReference type="InterPro" id="IPR001610">
    <property type="entry name" value="PAC"/>
</dbReference>
<dbReference type="SMART" id="SM00387">
    <property type="entry name" value="HATPase_c"/>
    <property type="match status" value="1"/>
</dbReference>
<dbReference type="InterPro" id="IPR000700">
    <property type="entry name" value="PAS-assoc_C"/>
</dbReference>
<dbReference type="Pfam" id="PF08447">
    <property type="entry name" value="PAS_3"/>
    <property type="match status" value="3"/>
</dbReference>
<accession>A0ABR8C4Y9</accession>
<evidence type="ECO:0000259" key="7">
    <source>
        <dbReference type="PROSITE" id="PS50109"/>
    </source>
</evidence>
<dbReference type="SUPFAM" id="SSF55785">
    <property type="entry name" value="PYP-like sensor domain (PAS domain)"/>
    <property type="match status" value="5"/>
</dbReference>
<dbReference type="InterPro" id="IPR005467">
    <property type="entry name" value="His_kinase_dom"/>
</dbReference>
<evidence type="ECO:0000259" key="9">
    <source>
        <dbReference type="PROSITE" id="PS50113"/>
    </source>
</evidence>
<reference evidence="10 11" key="1">
    <citation type="journal article" date="2020" name="ISME J.">
        <title>Comparative genomics reveals insights into cyanobacterial evolution and habitat adaptation.</title>
        <authorList>
            <person name="Chen M.Y."/>
            <person name="Teng W.K."/>
            <person name="Zhao L."/>
            <person name="Hu C.X."/>
            <person name="Zhou Y.K."/>
            <person name="Han B.P."/>
            <person name="Song L.R."/>
            <person name="Shu W.S."/>
        </authorList>
    </citation>
    <scope>NUCLEOTIDE SEQUENCE [LARGE SCALE GENOMIC DNA]</scope>
    <source>
        <strain evidence="10 11">FACHB-1050</strain>
    </source>
</reference>
<dbReference type="Gene3D" id="1.10.287.130">
    <property type="match status" value="1"/>
</dbReference>
<dbReference type="InterPro" id="IPR003594">
    <property type="entry name" value="HATPase_dom"/>
</dbReference>
<evidence type="ECO:0000313" key="10">
    <source>
        <dbReference type="EMBL" id="MBD2315798.1"/>
    </source>
</evidence>
<dbReference type="SMART" id="SM00086">
    <property type="entry name" value="PAC"/>
    <property type="match status" value="4"/>
</dbReference>
<dbReference type="InterPro" id="IPR035965">
    <property type="entry name" value="PAS-like_dom_sf"/>
</dbReference>
<feature type="domain" description="PAC" evidence="9">
    <location>
        <begin position="337"/>
        <end position="389"/>
    </location>
</feature>
<dbReference type="InterPro" id="IPR036890">
    <property type="entry name" value="HATPase_C_sf"/>
</dbReference>
<dbReference type="PROSITE" id="PS50109">
    <property type="entry name" value="HIS_KIN"/>
    <property type="match status" value="1"/>
</dbReference>
<dbReference type="Pfam" id="PF00512">
    <property type="entry name" value="HisKA"/>
    <property type="match status" value="1"/>
</dbReference>
<dbReference type="PRINTS" id="PR00344">
    <property type="entry name" value="BCTRLSENSOR"/>
</dbReference>
<keyword evidence="4" id="KW-0808">Transferase</keyword>
<dbReference type="InterPro" id="IPR003661">
    <property type="entry name" value="HisK_dim/P_dom"/>
</dbReference>
<comment type="caution">
    <text evidence="10">The sequence shown here is derived from an EMBL/GenBank/DDBJ whole genome shotgun (WGS) entry which is preliminary data.</text>
</comment>
<keyword evidence="3" id="KW-0597">Phosphoprotein</keyword>
<dbReference type="NCBIfam" id="TIGR00229">
    <property type="entry name" value="sensory_box"/>
    <property type="match status" value="3"/>
</dbReference>
<feature type="domain" description="PAS" evidence="8">
    <location>
        <begin position="262"/>
        <end position="334"/>
    </location>
</feature>
<name>A0ABR8C4Y9_9CYAN</name>
<dbReference type="PROSITE" id="PS50112">
    <property type="entry name" value="PAS"/>
    <property type="match status" value="1"/>
</dbReference>
<dbReference type="InterPro" id="IPR052162">
    <property type="entry name" value="Sensor_kinase/Photoreceptor"/>
</dbReference>
<evidence type="ECO:0000256" key="6">
    <source>
        <dbReference type="ARBA" id="ARBA00023012"/>
    </source>
</evidence>
<evidence type="ECO:0000256" key="3">
    <source>
        <dbReference type="ARBA" id="ARBA00022553"/>
    </source>
</evidence>
<dbReference type="InterPro" id="IPR004358">
    <property type="entry name" value="Sig_transdc_His_kin-like_C"/>
</dbReference>
<dbReference type="RefSeq" id="WP_190576166.1">
    <property type="nucleotide sequence ID" value="NZ_CAWPQU010000023.1"/>
</dbReference>
<dbReference type="InterPro" id="IPR036097">
    <property type="entry name" value="HisK_dim/P_sf"/>
</dbReference>
<sequence>MRHAQESIIPPDNLLAEIMDSFDDLIWSLALPSLTALYFNAAAAEIYQCSCDDLLDNGYLWLDLIAIDDQAKMQRAIAQAQKTGSSQITYRIQPLNGEVRCFSARLKVFKDSSGIPIRLDAIANEISDISISDRQNSDADLHKSEARNRAILQALPDLLLLLKPDGTCVQCILPSNYDQSKYIPIKHHISEVLSSETLTAQLQLYEKAIATGEVQIYEHQLTKFGKTVHEEVRIAPYCEDELLVIVRDVTDRQIIKQQLQNLTDRLTLALKSAAIGIWEWDIAHNCLFWDERTYELYGVNPDQFADVYLAWASRVHPSDRPFVEAAVQKALNGEQDYEPEFRIVLPNGNIRYLKAYALVQRNAQGDPQRFVGINFDITARKLAEERLRKSDTHLKTAQRIGKIGSWEYETDTGILTWSDEVFRIYGLEPSAHPPTYEQLRLYIHPDDWEHFDKVVQAAVQLHQSYDLEHRLIQPNGTLIYVLARGEMIYNSSGQLTHIIGTAMDVTAQKLAEAELTRSRDLREALFNESTDALFLVDPQTLLTTDCNHPAVRLFAAATKSDLIGIEGHTLLRSQFSDAELKSIDLELETKDFWSRELEYVTLKGDYFWGNLAVKPITVGGRTINLVRVTDISDRKLAEAKIIQTANQLANTNRELESFSYSVSHDLRAPLRHMHGFVNALQQRLKNHEALNDAKVAHYLQVIESSSQKMAHLIDGLLTLSRYGRRPLEATEISIRTLVDETIEILRTDLHHNPLAKFEIGDLPTTVGDPTLLQQVFHNLISNALKFSRNQPQPYIQIDSLPDQTIRIKDNGVGFQMEYADKLFGAFQRLHNEREFEGTGIGLAIVQRIVQRHGGSIWAEGYPDQGATFFIRL</sequence>
<keyword evidence="11" id="KW-1185">Reference proteome</keyword>
<keyword evidence="5" id="KW-0418">Kinase</keyword>
<dbReference type="PROSITE" id="PS50113">
    <property type="entry name" value="PAC"/>
    <property type="match status" value="2"/>
</dbReference>
<dbReference type="Gene3D" id="3.30.450.20">
    <property type="entry name" value="PAS domain"/>
    <property type="match status" value="5"/>
</dbReference>
<dbReference type="Gene3D" id="2.10.70.100">
    <property type="match status" value="2"/>
</dbReference>
<dbReference type="CDD" id="cd00130">
    <property type="entry name" value="PAS"/>
    <property type="match status" value="3"/>
</dbReference>
<dbReference type="Gene3D" id="3.30.565.10">
    <property type="entry name" value="Histidine kinase-like ATPase, C-terminal domain"/>
    <property type="match status" value="1"/>
</dbReference>
<dbReference type="Pfam" id="PF13426">
    <property type="entry name" value="PAS_9"/>
    <property type="match status" value="1"/>
</dbReference>
<dbReference type="SUPFAM" id="SSF55874">
    <property type="entry name" value="ATPase domain of HSP90 chaperone/DNA topoisomerase II/histidine kinase"/>
    <property type="match status" value="1"/>
</dbReference>
<dbReference type="Pfam" id="PF02518">
    <property type="entry name" value="HATPase_c"/>
    <property type="match status" value="1"/>
</dbReference>
<dbReference type="EC" id="2.7.13.3" evidence="2"/>
<feature type="domain" description="PAC" evidence="9">
    <location>
        <begin position="465"/>
        <end position="517"/>
    </location>
</feature>
<evidence type="ECO:0000256" key="1">
    <source>
        <dbReference type="ARBA" id="ARBA00000085"/>
    </source>
</evidence>
<gene>
    <name evidence="10" type="ORF">H6G05_02920</name>
</gene>
<dbReference type="SMART" id="SM00388">
    <property type="entry name" value="HisKA"/>
    <property type="match status" value="1"/>
</dbReference>
<proteinExistence type="predicted"/>